<keyword evidence="3 7" id="KW-0963">Cytoplasm</keyword>
<evidence type="ECO:0000256" key="6">
    <source>
        <dbReference type="ARBA" id="ARBA00022691"/>
    </source>
</evidence>
<dbReference type="EMBL" id="SGXA01000001">
    <property type="protein sequence ID" value="RZS75971.1"/>
    <property type="molecule type" value="Genomic_DNA"/>
</dbReference>
<sequence>MRTYEDSYRHKGLRKQLVELLRTKGITDERVLAAINNIPRHYFLDSAFDKVAYEDRAFPIEADQTISQPYTVAYQTQLLDLRTFEKVLEIGTGSGYQSMVLAEMQVQVFTIERQKKLFEVHKKFELRKRYPGIKYFYGDGYEGLPTYGPFDKVIVTAAAPYIPPKLIEQLKPGGKMVIPVGAGDIQRMKRLTKKSDGSVQEELFENFSFVPMLDGKNG</sequence>
<dbReference type="CDD" id="cd02440">
    <property type="entry name" value="AdoMet_MTases"/>
    <property type="match status" value="1"/>
</dbReference>
<evidence type="ECO:0000256" key="3">
    <source>
        <dbReference type="ARBA" id="ARBA00022490"/>
    </source>
</evidence>
<organism evidence="8 9">
    <name type="scientific">Pseudobacter ginsenosidimutans</name>
    <dbReference type="NCBI Taxonomy" id="661488"/>
    <lineage>
        <taxon>Bacteria</taxon>
        <taxon>Pseudomonadati</taxon>
        <taxon>Bacteroidota</taxon>
        <taxon>Chitinophagia</taxon>
        <taxon>Chitinophagales</taxon>
        <taxon>Chitinophagaceae</taxon>
        <taxon>Pseudobacter</taxon>
    </lineage>
</organism>
<dbReference type="GO" id="GO:0004719">
    <property type="term" value="F:protein-L-isoaspartate (D-aspartate) O-methyltransferase activity"/>
    <property type="evidence" value="ECO:0007669"/>
    <property type="project" value="UniProtKB-UniRule"/>
</dbReference>
<dbReference type="InterPro" id="IPR000682">
    <property type="entry name" value="PCMT"/>
</dbReference>
<keyword evidence="5 7" id="KW-0808">Transferase</keyword>
<name>A0A4Q7N4P3_9BACT</name>
<dbReference type="GO" id="GO:0005737">
    <property type="term" value="C:cytoplasm"/>
    <property type="evidence" value="ECO:0007669"/>
    <property type="project" value="UniProtKB-SubCell"/>
</dbReference>
<keyword evidence="4 7" id="KW-0489">Methyltransferase</keyword>
<dbReference type="PANTHER" id="PTHR11579:SF0">
    <property type="entry name" value="PROTEIN-L-ISOASPARTATE(D-ASPARTATE) O-METHYLTRANSFERASE"/>
    <property type="match status" value="1"/>
</dbReference>
<dbReference type="GO" id="GO:0032259">
    <property type="term" value="P:methylation"/>
    <property type="evidence" value="ECO:0007669"/>
    <property type="project" value="UniProtKB-KW"/>
</dbReference>
<dbReference type="OrthoDB" id="9810066at2"/>
<dbReference type="NCBIfam" id="TIGR00080">
    <property type="entry name" value="pimt"/>
    <property type="match status" value="1"/>
</dbReference>
<comment type="function">
    <text evidence="7">Catalyzes the methyl esterification of L-isoaspartyl residues in peptides and proteins that result from spontaneous decomposition of normal L-aspartyl and L-asparaginyl residues. It plays a role in the repair and/or degradation of damaged proteins.</text>
</comment>
<evidence type="ECO:0000256" key="4">
    <source>
        <dbReference type="ARBA" id="ARBA00022603"/>
    </source>
</evidence>
<gene>
    <name evidence="7" type="primary">pcm</name>
    <name evidence="8" type="ORF">EV199_1847</name>
</gene>
<dbReference type="SUPFAM" id="SSF53335">
    <property type="entry name" value="S-adenosyl-L-methionine-dependent methyltransferases"/>
    <property type="match status" value="1"/>
</dbReference>
<comment type="catalytic activity">
    <reaction evidence="7">
        <text>[protein]-L-isoaspartate + S-adenosyl-L-methionine = [protein]-L-isoaspartate alpha-methyl ester + S-adenosyl-L-homocysteine</text>
        <dbReference type="Rhea" id="RHEA:12705"/>
        <dbReference type="Rhea" id="RHEA-COMP:12143"/>
        <dbReference type="Rhea" id="RHEA-COMP:12144"/>
        <dbReference type="ChEBI" id="CHEBI:57856"/>
        <dbReference type="ChEBI" id="CHEBI:59789"/>
        <dbReference type="ChEBI" id="CHEBI:90596"/>
        <dbReference type="ChEBI" id="CHEBI:90598"/>
        <dbReference type="EC" id="2.1.1.77"/>
    </reaction>
</comment>
<evidence type="ECO:0000256" key="1">
    <source>
        <dbReference type="ARBA" id="ARBA00004496"/>
    </source>
</evidence>
<evidence type="ECO:0000256" key="2">
    <source>
        <dbReference type="ARBA" id="ARBA00005369"/>
    </source>
</evidence>
<dbReference type="NCBIfam" id="NF001453">
    <property type="entry name" value="PRK00312.1"/>
    <property type="match status" value="1"/>
</dbReference>
<dbReference type="AlphaFoldDB" id="A0A4Q7N4P3"/>
<proteinExistence type="inferred from homology"/>
<evidence type="ECO:0000313" key="9">
    <source>
        <dbReference type="Proteomes" id="UP000293874"/>
    </source>
</evidence>
<evidence type="ECO:0000256" key="5">
    <source>
        <dbReference type="ARBA" id="ARBA00022679"/>
    </source>
</evidence>
<comment type="similarity">
    <text evidence="2 7">Belongs to the methyltransferase superfamily. L-isoaspartyl/D-aspartyl protein methyltransferase family.</text>
</comment>
<comment type="subcellular location">
    <subcellularLocation>
        <location evidence="1 7">Cytoplasm</location>
    </subcellularLocation>
</comment>
<dbReference type="Proteomes" id="UP000293874">
    <property type="component" value="Unassembled WGS sequence"/>
</dbReference>
<evidence type="ECO:0000313" key="8">
    <source>
        <dbReference type="EMBL" id="RZS75971.1"/>
    </source>
</evidence>
<dbReference type="InterPro" id="IPR029063">
    <property type="entry name" value="SAM-dependent_MTases_sf"/>
</dbReference>
<accession>A0A4Q7N4P3</accession>
<reference evidence="8 9" key="1">
    <citation type="submission" date="2019-02" db="EMBL/GenBank/DDBJ databases">
        <title>Genomic Encyclopedia of Type Strains, Phase IV (KMG-IV): sequencing the most valuable type-strain genomes for metagenomic binning, comparative biology and taxonomic classification.</title>
        <authorList>
            <person name="Goeker M."/>
        </authorList>
    </citation>
    <scope>NUCLEOTIDE SEQUENCE [LARGE SCALE GENOMIC DNA]</scope>
    <source>
        <strain evidence="8 9">DSM 18116</strain>
    </source>
</reference>
<keyword evidence="6 7" id="KW-0949">S-adenosyl-L-methionine</keyword>
<dbReference type="Pfam" id="PF01135">
    <property type="entry name" value="PCMT"/>
    <property type="match status" value="1"/>
</dbReference>
<dbReference type="PANTHER" id="PTHR11579">
    <property type="entry name" value="PROTEIN-L-ISOASPARTATE O-METHYLTRANSFERASE"/>
    <property type="match status" value="1"/>
</dbReference>
<dbReference type="HAMAP" id="MF_00090">
    <property type="entry name" value="PIMT"/>
    <property type="match status" value="1"/>
</dbReference>
<dbReference type="EC" id="2.1.1.77" evidence="7"/>
<keyword evidence="9" id="KW-1185">Reference proteome</keyword>
<dbReference type="Gene3D" id="3.40.50.150">
    <property type="entry name" value="Vaccinia Virus protein VP39"/>
    <property type="match status" value="1"/>
</dbReference>
<dbReference type="GO" id="GO:0030091">
    <property type="term" value="P:protein repair"/>
    <property type="evidence" value="ECO:0007669"/>
    <property type="project" value="UniProtKB-UniRule"/>
</dbReference>
<comment type="caution">
    <text evidence="8">The sequence shown here is derived from an EMBL/GenBank/DDBJ whole genome shotgun (WGS) entry which is preliminary data.</text>
</comment>
<dbReference type="RefSeq" id="WP_130540302.1">
    <property type="nucleotide sequence ID" value="NZ_CP042431.1"/>
</dbReference>
<dbReference type="FunFam" id="3.40.50.150:FF:000010">
    <property type="entry name" value="Protein-L-isoaspartate O-methyltransferase"/>
    <property type="match status" value="1"/>
</dbReference>
<protein>
    <recommendedName>
        <fullName evidence="7">Protein-L-isoaspartate O-methyltransferase</fullName>
        <ecNumber evidence="7">2.1.1.77</ecNumber>
    </recommendedName>
    <alternativeName>
        <fullName evidence="7">L-isoaspartyl protein carboxyl methyltransferase</fullName>
    </alternativeName>
    <alternativeName>
        <fullName evidence="7">Protein L-isoaspartyl methyltransferase</fullName>
    </alternativeName>
    <alternativeName>
        <fullName evidence="7">Protein-beta-aspartate methyltransferase</fullName>
        <shortName evidence="7">PIMT</shortName>
    </alternativeName>
</protein>
<evidence type="ECO:0000256" key="7">
    <source>
        <dbReference type="HAMAP-Rule" id="MF_00090"/>
    </source>
</evidence>
<feature type="active site" evidence="7">
    <location>
        <position position="67"/>
    </location>
</feature>